<sequence>MAKLLFLQAIILCLPLIILTVSATKKDTHLMLWGCSASSDRSLCLHYLRSDPRSFAAPNYIELGKIIAGFALAKANETFSSVKKMAAAGKLKKGVAVGLETCRGLYGQIIAEHIPDAIRTAGRSAEEGSQRLGDAIEAEMDCEKGFGKNGVKSPLTKRNNDFKDVVILAQDLWFLVWG</sequence>
<feature type="signal peptide" evidence="4">
    <location>
        <begin position="1"/>
        <end position="23"/>
    </location>
</feature>
<protein>
    <recommendedName>
        <fullName evidence="5">Pectinesterase inhibitor domain-containing protein</fullName>
    </recommendedName>
</protein>
<dbReference type="SUPFAM" id="SSF101148">
    <property type="entry name" value="Plant invertase/pectin methylesterase inhibitor"/>
    <property type="match status" value="1"/>
</dbReference>
<comment type="caution">
    <text evidence="6">The sequence shown here is derived from an EMBL/GenBank/DDBJ whole genome shotgun (WGS) entry which is preliminary data.</text>
</comment>
<dbReference type="GO" id="GO:0004857">
    <property type="term" value="F:enzyme inhibitor activity"/>
    <property type="evidence" value="ECO:0007669"/>
    <property type="project" value="InterPro"/>
</dbReference>
<gene>
    <name evidence="6" type="ORF">CEPIT_LOCUS28926</name>
</gene>
<evidence type="ECO:0000256" key="2">
    <source>
        <dbReference type="ARBA" id="ARBA00023157"/>
    </source>
</evidence>
<comment type="similarity">
    <text evidence="3">Belongs to the PMEI family.</text>
</comment>
<dbReference type="InterPro" id="IPR006501">
    <property type="entry name" value="Pectinesterase_inhib_dom"/>
</dbReference>
<keyword evidence="1 4" id="KW-0732">Signal</keyword>
<organism evidence="6 7">
    <name type="scientific">Cuscuta epithymum</name>
    <dbReference type="NCBI Taxonomy" id="186058"/>
    <lineage>
        <taxon>Eukaryota</taxon>
        <taxon>Viridiplantae</taxon>
        <taxon>Streptophyta</taxon>
        <taxon>Embryophyta</taxon>
        <taxon>Tracheophyta</taxon>
        <taxon>Spermatophyta</taxon>
        <taxon>Magnoliopsida</taxon>
        <taxon>eudicotyledons</taxon>
        <taxon>Gunneridae</taxon>
        <taxon>Pentapetalae</taxon>
        <taxon>asterids</taxon>
        <taxon>lamiids</taxon>
        <taxon>Solanales</taxon>
        <taxon>Convolvulaceae</taxon>
        <taxon>Cuscuteae</taxon>
        <taxon>Cuscuta</taxon>
        <taxon>Cuscuta subgen. Cuscuta</taxon>
    </lineage>
</organism>
<evidence type="ECO:0000256" key="4">
    <source>
        <dbReference type="SAM" id="SignalP"/>
    </source>
</evidence>
<dbReference type="PANTHER" id="PTHR35357:SF8">
    <property type="entry name" value="OS01G0111000 PROTEIN"/>
    <property type="match status" value="1"/>
</dbReference>
<evidence type="ECO:0000313" key="7">
    <source>
        <dbReference type="Proteomes" id="UP001152523"/>
    </source>
</evidence>
<evidence type="ECO:0000313" key="6">
    <source>
        <dbReference type="EMBL" id="CAH9128235.1"/>
    </source>
</evidence>
<evidence type="ECO:0000256" key="3">
    <source>
        <dbReference type="ARBA" id="ARBA00038471"/>
    </source>
</evidence>
<name>A0AAV0EYG0_9ASTE</name>
<dbReference type="PANTHER" id="PTHR35357">
    <property type="entry name" value="OS02G0537100 PROTEIN"/>
    <property type="match status" value="1"/>
</dbReference>
<dbReference type="NCBIfam" id="TIGR01614">
    <property type="entry name" value="PME_inhib"/>
    <property type="match status" value="1"/>
</dbReference>
<dbReference type="Pfam" id="PF04043">
    <property type="entry name" value="PMEI"/>
    <property type="match status" value="1"/>
</dbReference>
<dbReference type="Gene3D" id="1.20.140.40">
    <property type="entry name" value="Invertase/pectin methylesterase inhibitor family protein"/>
    <property type="match status" value="1"/>
</dbReference>
<keyword evidence="7" id="KW-1185">Reference proteome</keyword>
<evidence type="ECO:0000259" key="5">
    <source>
        <dbReference type="SMART" id="SM00856"/>
    </source>
</evidence>
<dbReference type="EMBL" id="CAMAPF010000949">
    <property type="protein sequence ID" value="CAH9128235.1"/>
    <property type="molecule type" value="Genomic_DNA"/>
</dbReference>
<proteinExistence type="inferred from homology"/>
<dbReference type="AlphaFoldDB" id="A0AAV0EYG0"/>
<dbReference type="SMART" id="SM00856">
    <property type="entry name" value="PMEI"/>
    <property type="match status" value="1"/>
</dbReference>
<keyword evidence="2" id="KW-1015">Disulfide bond</keyword>
<evidence type="ECO:0000256" key="1">
    <source>
        <dbReference type="ARBA" id="ARBA00022729"/>
    </source>
</evidence>
<accession>A0AAV0EYG0</accession>
<dbReference type="Proteomes" id="UP001152523">
    <property type="component" value="Unassembled WGS sequence"/>
</dbReference>
<reference evidence="6" key="1">
    <citation type="submission" date="2022-07" db="EMBL/GenBank/DDBJ databases">
        <authorList>
            <person name="Macas J."/>
            <person name="Novak P."/>
            <person name="Neumann P."/>
        </authorList>
    </citation>
    <scope>NUCLEOTIDE SEQUENCE</scope>
</reference>
<feature type="domain" description="Pectinesterase inhibitor" evidence="5">
    <location>
        <begin position="26"/>
        <end position="172"/>
    </location>
</feature>
<feature type="chain" id="PRO_5043381639" description="Pectinesterase inhibitor domain-containing protein" evidence="4">
    <location>
        <begin position="24"/>
        <end position="178"/>
    </location>
</feature>
<dbReference type="InterPro" id="IPR035513">
    <property type="entry name" value="Invertase/methylesterase_inhib"/>
</dbReference>